<name>A0A1G7DPC0_9GAMM</name>
<dbReference type="RefSeq" id="WP_074678009.1">
    <property type="nucleotide sequence ID" value="NZ_CBCSET010000001.1"/>
</dbReference>
<dbReference type="AlphaFoldDB" id="A0A1G7DPC0"/>
<evidence type="ECO:0000313" key="6">
    <source>
        <dbReference type="Proteomes" id="UP000182413"/>
    </source>
</evidence>
<feature type="DNA-binding region" description="H-T-H motif" evidence="2">
    <location>
        <begin position="35"/>
        <end position="54"/>
    </location>
</feature>
<evidence type="ECO:0000313" key="7">
    <source>
        <dbReference type="Proteomes" id="UP001278050"/>
    </source>
</evidence>
<accession>A0A1G7DPC0</accession>
<dbReference type="PRINTS" id="PR00455">
    <property type="entry name" value="HTHTETR"/>
</dbReference>
<dbReference type="PANTHER" id="PTHR30055">
    <property type="entry name" value="HTH-TYPE TRANSCRIPTIONAL REGULATOR RUTR"/>
    <property type="match status" value="1"/>
</dbReference>
<evidence type="ECO:0000256" key="1">
    <source>
        <dbReference type="ARBA" id="ARBA00023125"/>
    </source>
</evidence>
<evidence type="ECO:0000313" key="5">
    <source>
        <dbReference type="EMBL" id="SDE52986.1"/>
    </source>
</evidence>
<gene>
    <name evidence="5" type="ORF">SAMN05216575_10337</name>
    <name evidence="4" type="ORF">SIM71_00590</name>
</gene>
<dbReference type="InterPro" id="IPR001647">
    <property type="entry name" value="HTH_TetR"/>
</dbReference>
<dbReference type="Gene3D" id="1.10.357.10">
    <property type="entry name" value="Tetracycline Repressor, domain 2"/>
    <property type="match status" value="1"/>
</dbReference>
<dbReference type="SUPFAM" id="SSF46689">
    <property type="entry name" value="Homeodomain-like"/>
    <property type="match status" value="1"/>
</dbReference>
<keyword evidence="7" id="KW-1185">Reference proteome</keyword>
<dbReference type="PROSITE" id="PS50977">
    <property type="entry name" value="HTH_TETR_2"/>
    <property type="match status" value="1"/>
</dbReference>
<dbReference type="InterPro" id="IPR050109">
    <property type="entry name" value="HTH-type_TetR-like_transc_reg"/>
</dbReference>
<dbReference type="EMBL" id="FNAE01000003">
    <property type="protein sequence ID" value="SDE52986.1"/>
    <property type="molecule type" value="Genomic_DNA"/>
</dbReference>
<reference evidence="4 7" key="2">
    <citation type="submission" date="2023-11" db="EMBL/GenBank/DDBJ databases">
        <title>MicrobeMod: A computational toolkit for identifying prokaryotic methylation and restriction-modification with nanopore sequencing.</title>
        <authorList>
            <person name="Crits-Christoph A."/>
            <person name="Kang S.C."/>
            <person name="Lee H."/>
            <person name="Ostrov N."/>
        </authorList>
    </citation>
    <scope>NUCLEOTIDE SEQUENCE [LARGE SCALE GENOMIC DNA]</scope>
    <source>
        <strain evidence="4 7">ATCC BAA-571</strain>
    </source>
</reference>
<organism evidence="5 6">
    <name type="scientific">Ectopseudomonas alcaliphila</name>
    <dbReference type="NCBI Taxonomy" id="101564"/>
    <lineage>
        <taxon>Bacteria</taxon>
        <taxon>Pseudomonadati</taxon>
        <taxon>Pseudomonadota</taxon>
        <taxon>Gammaproteobacteria</taxon>
        <taxon>Pseudomonadales</taxon>
        <taxon>Pseudomonadaceae</taxon>
        <taxon>Ectopseudomonas</taxon>
    </lineage>
</organism>
<evidence type="ECO:0000256" key="2">
    <source>
        <dbReference type="PROSITE-ProRule" id="PRU00335"/>
    </source>
</evidence>
<reference evidence="5 6" key="1">
    <citation type="submission" date="2016-10" db="EMBL/GenBank/DDBJ databases">
        <authorList>
            <person name="de Groot N.N."/>
        </authorList>
    </citation>
    <scope>NUCLEOTIDE SEQUENCE [LARGE SCALE GENOMIC DNA]</scope>
    <source>
        <strain evidence="5 6">JCM 10630</strain>
    </source>
</reference>
<evidence type="ECO:0000259" key="3">
    <source>
        <dbReference type="PROSITE" id="PS50977"/>
    </source>
</evidence>
<protein>
    <submittedName>
        <fullName evidence="4">Helix-turn-helix domain-containing protein</fullName>
    </submittedName>
    <submittedName>
        <fullName evidence="5">Transcriptional regulator, TetR family</fullName>
    </submittedName>
</protein>
<keyword evidence="1 2" id="KW-0238">DNA-binding</keyword>
<dbReference type="Proteomes" id="UP001278050">
    <property type="component" value="Unassembled WGS sequence"/>
</dbReference>
<proteinExistence type="predicted"/>
<dbReference type="Pfam" id="PF00440">
    <property type="entry name" value="TetR_N"/>
    <property type="match status" value="1"/>
</dbReference>
<dbReference type="GO" id="GO:0000976">
    <property type="term" value="F:transcription cis-regulatory region binding"/>
    <property type="evidence" value="ECO:0007669"/>
    <property type="project" value="TreeGrafter"/>
</dbReference>
<dbReference type="PANTHER" id="PTHR30055:SF146">
    <property type="entry name" value="HTH-TYPE TRANSCRIPTIONAL DUAL REGULATOR CECR"/>
    <property type="match status" value="1"/>
</dbReference>
<dbReference type="GO" id="GO:0003700">
    <property type="term" value="F:DNA-binding transcription factor activity"/>
    <property type="evidence" value="ECO:0007669"/>
    <property type="project" value="TreeGrafter"/>
</dbReference>
<evidence type="ECO:0000313" key="4">
    <source>
        <dbReference type="EMBL" id="MDX5990548.1"/>
    </source>
</evidence>
<dbReference type="InterPro" id="IPR009057">
    <property type="entry name" value="Homeodomain-like_sf"/>
</dbReference>
<dbReference type="EMBL" id="JAWXXP010000001">
    <property type="protein sequence ID" value="MDX5990548.1"/>
    <property type="molecule type" value="Genomic_DNA"/>
</dbReference>
<sequence>MSWPAQKDRRRDKRRREMLWAASDVFTALDFNQANMQAIADSAGVTKATLYAHFDDKEQLYRAVIDYWLEELPEPKLPCQARGGLRACLERVARELLQQSEQPASHALTHIALRSNRIPQKRWRQRYLPYQNYLEKALSQSARCSDHGQAATQFLLLAVGSIDCSNLMAVSGPRLAAAVELFVQAYA</sequence>
<dbReference type="Proteomes" id="UP000182413">
    <property type="component" value="Unassembled WGS sequence"/>
</dbReference>
<feature type="domain" description="HTH tetR-type" evidence="3">
    <location>
        <begin position="12"/>
        <end position="72"/>
    </location>
</feature>